<sequence length="62" mass="6577">MLVVMGSTSSLVSARNSAAATLPFARRRADDSSWSFQRKLAVALACAAASWALVIWAVPLIL</sequence>
<keyword evidence="1" id="KW-0472">Membrane</keyword>
<keyword evidence="3" id="KW-1185">Reference proteome</keyword>
<name>A0A3A1P795_9SPHN</name>
<dbReference type="Proteomes" id="UP000265366">
    <property type="component" value="Unassembled WGS sequence"/>
</dbReference>
<evidence type="ECO:0000313" key="2">
    <source>
        <dbReference type="EMBL" id="RIV89773.1"/>
    </source>
</evidence>
<evidence type="ECO:0000256" key="1">
    <source>
        <dbReference type="SAM" id="Phobius"/>
    </source>
</evidence>
<organism evidence="2 3">
    <name type="scientific">Aurantiacibacter xanthus</name>
    <dbReference type="NCBI Taxonomy" id="1784712"/>
    <lineage>
        <taxon>Bacteria</taxon>
        <taxon>Pseudomonadati</taxon>
        <taxon>Pseudomonadota</taxon>
        <taxon>Alphaproteobacteria</taxon>
        <taxon>Sphingomonadales</taxon>
        <taxon>Erythrobacteraceae</taxon>
        <taxon>Aurantiacibacter</taxon>
    </lineage>
</organism>
<reference evidence="2 3" key="1">
    <citation type="submission" date="2018-08" db="EMBL/GenBank/DDBJ databases">
        <title>Erythrobacter zhengii sp.nov., a bacterium isolated from deep-sea sediment.</title>
        <authorList>
            <person name="Fang C."/>
            <person name="Wu Y.-H."/>
            <person name="Sun C."/>
            <person name="Wang H."/>
            <person name="Cheng H."/>
            <person name="Meng F.-X."/>
            <person name="Wang C.-S."/>
            <person name="Xu X.-W."/>
        </authorList>
    </citation>
    <scope>NUCLEOTIDE SEQUENCE [LARGE SCALE GENOMIC DNA]</scope>
    <source>
        <strain evidence="2 3">CCTCC AB 2015396</strain>
    </source>
</reference>
<protein>
    <submittedName>
        <fullName evidence="2">Uncharacterized protein</fullName>
    </submittedName>
</protein>
<evidence type="ECO:0000313" key="3">
    <source>
        <dbReference type="Proteomes" id="UP000265366"/>
    </source>
</evidence>
<dbReference type="AlphaFoldDB" id="A0A3A1P795"/>
<accession>A0A3A1P795</accession>
<comment type="caution">
    <text evidence="2">The sequence shown here is derived from an EMBL/GenBank/DDBJ whole genome shotgun (WGS) entry which is preliminary data.</text>
</comment>
<proteinExistence type="predicted"/>
<feature type="transmembrane region" description="Helical" evidence="1">
    <location>
        <begin position="41"/>
        <end position="61"/>
    </location>
</feature>
<keyword evidence="1" id="KW-0812">Transmembrane</keyword>
<keyword evidence="1" id="KW-1133">Transmembrane helix</keyword>
<dbReference type="EMBL" id="QXFM01000057">
    <property type="protein sequence ID" value="RIV89773.1"/>
    <property type="molecule type" value="Genomic_DNA"/>
</dbReference>
<gene>
    <name evidence="2" type="ORF">D2V17_05775</name>
</gene>